<dbReference type="AlphaFoldDB" id="A0AAE2C9X8"/>
<feature type="compositionally biased region" description="Basic and acidic residues" evidence="1">
    <location>
        <begin position="7"/>
        <end position="16"/>
    </location>
</feature>
<dbReference type="EMBL" id="JACGWO010000012">
    <property type="protein sequence ID" value="KAK4414438.1"/>
    <property type="molecule type" value="Genomic_DNA"/>
</dbReference>
<reference evidence="2" key="2">
    <citation type="journal article" date="2024" name="Plant">
        <title>Genomic evolution and insights into agronomic trait innovations of Sesamum species.</title>
        <authorList>
            <person name="Miao H."/>
            <person name="Wang L."/>
            <person name="Qu L."/>
            <person name="Liu H."/>
            <person name="Sun Y."/>
            <person name="Le M."/>
            <person name="Wang Q."/>
            <person name="Wei S."/>
            <person name="Zheng Y."/>
            <person name="Lin W."/>
            <person name="Duan Y."/>
            <person name="Cao H."/>
            <person name="Xiong S."/>
            <person name="Wang X."/>
            <person name="Wei L."/>
            <person name="Li C."/>
            <person name="Ma Q."/>
            <person name="Ju M."/>
            <person name="Zhao R."/>
            <person name="Li G."/>
            <person name="Mu C."/>
            <person name="Tian Q."/>
            <person name="Mei H."/>
            <person name="Zhang T."/>
            <person name="Gao T."/>
            <person name="Zhang H."/>
        </authorList>
    </citation>
    <scope>NUCLEOTIDE SEQUENCE</scope>
    <source>
        <strain evidence="2">3651</strain>
    </source>
</reference>
<keyword evidence="3" id="KW-1185">Reference proteome</keyword>
<evidence type="ECO:0000256" key="1">
    <source>
        <dbReference type="SAM" id="MobiDB-lite"/>
    </source>
</evidence>
<sequence length="113" mass="12350">MVPHRGVLFDDKGERSSRKKPKQKPLSQLQLSAAHSDRLFPFPSCRFPHFPRAIHVPFSASNYTPSTCLPPIGYGGSLLCRLSASHAPPPSGHWVPREGAGTTGKVCFTRGDK</sequence>
<dbReference type="Proteomes" id="UP001293254">
    <property type="component" value="Unassembled WGS sequence"/>
</dbReference>
<feature type="region of interest" description="Disordered" evidence="1">
    <location>
        <begin position="1"/>
        <end position="30"/>
    </location>
</feature>
<gene>
    <name evidence="2" type="ORF">Salat_2856800</name>
</gene>
<reference evidence="2" key="1">
    <citation type="submission" date="2020-06" db="EMBL/GenBank/DDBJ databases">
        <authorList>
            <person name="Li T."/>
            <person name="Hu X."/>
            <person name="Zhang T."/>
            <person name="Song X."/>
            <person name="Zhang H."/>
            <person name="Dai N."/>
            <person name="Sheng W."/>
            <person name="Hou X."/>
            <person name="Wei L."/>
        </authorList>
    </citation>
    <scope>NUCLEOTIDE SEQUENCE</scope>
    <source>
        <strain evidence="2">3651</strain>
        <tissue evidence="2">Leaf</tissue>
    </source>
</reference>
<name>A0AAE2C9X8_9LAMI</name>
<organism evidence="2 3">
    <name type="scientific">Sesamum alatum</name>
    <dbReference type="NCBI Taxonomy" id="300844"/>
    <lineage>
        <taxon>Eukaryota</taxon>
        <taxon>Viridiplantae</taxon>
        <taxon>Streptophyta</taxon>
        <taxon>Embryophyta</taxon>
        <taxon>Tracheophyta</taxon>
        <taxon>Spermatophyta</taxon>
        <taxon>Magnoliopsida</taxon>
        <taxon>eudicotyledons</taxon>
        <taxon>Gunneridae</taxon>
        <taxon>Pentapetalae</taxon>
        <taxon>asterids</taxon>
        <taxon>lamiids</taxon>
        <taxon>Lamiales</taxon>
        <taxon>Pedaliaceae</taxon>
        <taxon>Sesamum</taxon>
    </lineage>
</organism>
<evidence type="ECO:0000313" key="2">
    <source>
        <dbReference type="EMBL" id="KAK4414438.1"/>
    </source>
</evidence>
<evidence type="ECO:0000313" key="3">
    <source>
        <dbReference type="Proteomes" id="UP001293254"/>
    </source>
</evidence>
<comment type="caution">
    <text evidence="2">The sequence shown here is derived from an EMBL/GenBank/DDBJ whole genome shotgun (WGS) entry which is preliminary data.</text>
</comment>
<proteinExistence type="predicted"/>
<protein>
    <submittedName>
        <fullName evidence="2">Uncharacterized protein</fullName>
    </submittedName>
</protein>
<accession>A0AAE2C9X8</accession>